<evidence type="ECO:0000256" key="1">
    <source>
        <dbReference type="ARBA" id="ARBA00008779"/>
    </source>
</evidence>
<dbReference type="EMBL" id="CAICTM010000020">
    <property type="protein sequence ID" value="CAB9497473.1"/>
    <property type="molecule type" value="Genomic_DNA"/>
</dbReference>
<comment type="caution">
    <text evidence="4">The sequence shown here is derived from an EMBL/GenBank/DDBJ whole genome shotgun (WGS) entry which is preliminary data.</text>
</comment>
<dbReference type="InterPro" id="IPR017850">
    <property type="entry name" value="Alkaline_phosphatase_core_sf"/>
</dbReference>
<organism evidence="4 5">
    <name type="scientific">Seminavis robusta</name>
    <dbReference type="NCBI Taxonomy" id="568900"/>
    <lineage>
        <taxon>Eukaryota</taxon>
        <taxon>Sar</taxon>
        <taxon>Stramenopiles</taxon>
        <taxon>Ochrophyta</taxon>
        <taxon>Bacillariophyta</taxon>
        <taxon>Bacillariophyceae</taxon>
        <taxon>Bacillariophycidae</taxon>
        <taxon>Naviculales</taxon>
        <taxon>Naviculaceae</taxon>
        <taxon>Seminavis</taxon>
    </lineage>
</organism>
<accession>A0A9N8H5A5</accession>
<dbReference type="PANTHER" id="PTHR43108:SF6">
    <property type="entry name" value="N-SULPHOGLUCOSAMINE SULPHOHYDROLASE"/>
    <property type="match status" value="1"/>
</dbReference>
<sequence length="607" mass="71047">MVMSEPKQRLSSTSHQLDNQRATRSLLWRSNSDGDRSKNRRGLLHRFRNWRYYRTLVVFLSLSVASCILVLWRPSYHPWNEYVPTSPTQEEAEPTHSSKTRGRPLNILLLYADDWRHDSLGVAGNPFVQTPFLDQLASRGIRFTHNCVTTSICWMSRATLHTGMYASQHHGWMPDTPYWYQHWYQSFPYLMKTAQEYATVHVGKWDWSYFHDIREIFETYTFSRIYQGKHWYTKEEVLADNVEQTKVTGEPLYNQDNYLVHNHETDQIHITDRTVHDAMEFLKHRPDNKPFMMTVAFFAPHSVDGTQEQFYPQPETAAHYDLQREQIIPPVPPGFDIASMNASFDRLPPSIFHEEGNEARVRWHLRFDNTTKYNAAMHNYYRMITGVEKACQTLVEEVQRQGIEDETLIIFTTDNGFYHGEHGLAGKWNAHEESIRVPLIIVDPRAEHSMKGTVRDEVTLNIDLAPTLLAAAQAPIPAHMPGRDLSELYLRNDDDNAVDTWRDEFYYEYPQMWDAEDIFLPASTALVRKSYKYIQWGAKPEHHVEQLFDLRKDPKEESDCSALPEYASILEEMRQRHGELKEQYGGDLLGYHKVKSHGSSWLPKESR</sequence>
<dbReference type="Proteomes" id="UP001153069">
    <property type="component" value="Unassembled WGS sequence"/>
</dbReference>
<protein>
    <submittedName>
        <fullName evidence="4">Extracellular sulfatase SULF-1</fullName>
    </submittedName>
</protein>
<dbReference type="SUPFAM" id="SSF53649">
    <property type="entry name" value="Alkaline phosphatase-like"/>
    <property type="match status" value="1"/>
</dbReference>
<feature type="transmembrane region" description="Helical" evidence="2">
    <location>
        <begin position="52"/>
        <end position="72"/>
    </location>
</feature>
<name>A0A9N8H5A5_9STRA</name>
<keyword evidence="5" id="KW-1185">Reference proteome</keyword>
<dbReference type="OrthoDB" id="42852at2759"/>
<dbReference type="Pfam" id="PF00884">
    <property type="entry name" value="Sulfatase"/>
    <property type="match status" value="1"/>
</dbReference>
<keyword evidence="2" id="KW-0472">Membrane</keyword>
<keyword evidence="2" id="KW-1133">Transmembrane helix</keyword>
<evidence type="ECO:0000313" key="4">
    <source>
        <dbReference type="EMBL" id="CAB9497473.1"/>
    </source>
</evidence>
<dbReference type="InterPro" id="IPR000917">
    <property type="entry name" value="Sulfatase_N"/>
</dbReference>
<dbReference type="PANTHER" id="PTHR43108">
    <property type="entry name" value="N-ACETYLGLUCOSAMINE-6-SULFATASE FAMILY MEMBER"/>
    <property type="match status" value="1"/>
</dbReference>
<evidence type="ECO:0000256" key="2">
    <source>
        <dbReference type="SAM" id="Phobius"/>
    </source>
</evidence>
<dbReference type="AlphaFoldDB" id="A0A9N8H5A5"/>
<feature type="domain" description="Sulfatase N-terminal" evidence="3">
    <location>
        <begin position="106"/>
        <end position="473"/>
    </location>
</feature>
<comment type="similarity">
    <text evidence="1">Belongs to the sulfatase family.</text>
</comment>
<reference evidence="4" key="1">
    <citation type="submission" date="2020-06" db="EMBL/GenBank/DDBJ databases">
        <authorList>
            <consortium name="Plant Systems Biology data submission"/>
        </authorList>
    </citation>
    <scope>NUCLEOTIDE SEQUENCE</scope>
    <source>
        <strain evidence="4">D6</strain>
    </source>
</reference>
<keyword evidence="2" id="KW-0812">Transmembrane</keyword>
<evidence type="ECO:0000313" key="5">
    <source>
        <dbReference type="Proteomes" id="UP001153069"/>
    </source>
</evidence>
<dbReference type="Gene3D" id="3.40.720.10">
    <property type="entry name" value="Alkaline Phosphatase, subunit A"/>
    <property type="match status" value="1"/>
</dbReference>
<gene>
    <name evidence="4" type="ORF">SEMRO_20_G014210.1</name>
</gene>
<proteinExistence type="inferred from homology"/>
<evidence type="ECO:0000259" key="3">
    <source>
        <dbReference type="Pfam" id="PF00884"/>
    </source>
</evidence>